<evidence type="ECO:0000256" key="5">
    <source>
        <dbReference type="ARBA" id="ARBA00022692"/>
    </source>
</evidence>
<dbReference type="EMBL" id="JBEXAE010000004">
    <property type="protein sequence ID" value="MET6990957.1"/>
    <property type="molecule type" value="Genomic_DNA"/>
</dbReference>
<feature type="transmembrane region" description="Helical" evidence="8">
    <location>
        <begin position="261"/>
        <end position="277"/>
    </location>
</feature>
<feature type="transmembrane region" description="Helical" evidence="8">
    <location>
        <begin position="226"/>
        <end position="249"/>
    </location>
</feature>
<dbReference type="PANTHER" id="PTHR21716">
    <property type="entry name" value="TRANSMEMBRANE PROTEIN"/>
    <property type="match status" value="1"/>
</dbReference>
<evidence type="ECO:0000256" key="6">
    <source>
        <dbReference type="ARBA" id="ARBA00022989"/>
    </source>
</evidence>
<feature type="transmembrane region" description="Helical" evidence="8">
    <location>
        <begin position="15"/>
        <end position="48"/>
    </location>
</feature>
<comment type="subcellular location">
    <subcellularLocation>
        <location evidence="1">Cell membrane</location>
        <topology evidence="1">Multi-pass membrane protein</topology>
    </subcellularLocation>
</comment>
<evidence type="ECO:0000256" key="2">
    <source>
        <dbReference type="ARBA" id="ARBA00009773"/>
    </source>
</evidence>
<organism evidence="9 10">
    <name type="scientific">Sediminicola arcticus</name>
    <dbReference type="NCBI Taxonomy" id="1574308"/>
    <lineage>
        <taxon>Bacteria</taxon>
        <taxon>Pseudomonadati</taxon>
        <taxon>Bacteroidota</taxon>
        <taxon>Flavobacteriia</taxon>
        <taxon>Flavobacteriales</taxon>
        <taxon>Flavobacteriaceae</taxon>
        <taxon>Sediminicola</taxon>
    </lineage>
</organism>
<keyword evidence="7 8" id="KW-0472">Membrane</keyword>
<evidence type="ECO:0000256" key="4">
    <source>
        <dbReference type="ARBA" id="ARBA00022475"/>
    </source>
</evidence>
<evidence type="ECO:0000313" key="10">
    <source>
        <dbReference type="Proteomes" id="UP001549799"/>
    </source>
</evidence>
<dbReference type="PANTHER" id="PTHR21716:SF53">
    <property type="entry name" value="PERMEASE PERM-RELATED"/>
    <property type="match status" value="1"/>
</dbReference>
<gene>
    <name evidence="9" type="ORF">ABXZ36_09895</name>
</gene>
<evidence type="ECO:0000256" key="1">
    <source>
        <dbReference type="ARBA" id="ARBA00004651"/>
    </source>
</evidence>
<dbReference type="RefSeq" id="WP_354615356.1">
    <property type="nucleotide sequence ID" value="NZ_JBEXAE010000004.1"/>
</dbReference>
<comment type="similarity">
    <text evidence="2">Belongs to the autoinducer-2 exporter (AI-2E) (TC 2.A.86) family.</text>
</comment>
<dbReference type="InterPro" id="IPR002549">
    <property type="entry name" value="AI-2E-like"/>
</dbReference>
<keyword evidence="3" id="KW-0813">Transport</keyword>
<evidence type="ECO:0000256" key="3">
    <source>
        <dbReference type="ARBA" id="ARBA00022448"/>
    </source>
</evidence>
<accession>A0ABV2SUV8</accession>
<dbReference type="Proteomes" id="UP001549799">
    <property type="component" value="Unassembled WGS sequence"/>
</dbReference>
<feature type="transmembrane region" description="Helical" evidence="8">
    <location>
        <begin position="60"/>
        <end position="83"/>
    </location>
</feature>
<feature type="transmembrane region" description="Helical" evidence="8">
    <location>
        <begin position="198"/>
        <end position="220"/>
    </location>
</feature>
<reference evidence="9 10" key="1">
    <citation type="submission" date="2024-07" db="EMBL/GenBank/DDBJ databases">
        <title>The genome sequence of type strain Sediminicola arcticus GDMCC 1.2805.</title>
        <authorList>
            <person name="Liu Y."/>
        </authorList>
    </citation>
    <scope>NUCLEOTIDE SEQUENCE [LARGE SCALE GENOMIC DNA]</scope>
    <source>
        <strain evidence="9 10">GDMCC 1.2805</strain>
    </source>
</reference>
<keyword evidence="10" id="KW-1185">Reference proteome</keyword>
<comment type="caution">
    <text evidence="9">The sequence shown here is derived from an EMBL/GenBank/DDBJ whole genome shotgun (WGS) entry which is preliminary data.</text>
</comment>
<keyword evidence="6 8" id="KW-1133">Transmembrane helix</keyword>
<protein>
    <submittedName>
        <fullName evidence="9">AI-2E family transporter</fullName>
    </submittedName>
</protein>
<feature type="transmembrane region" description="Helical" evidence="8">
    <location>
        <begin position="144"/>
        <end position="163"/>
    </location>
</feature>
<name>A0ABV2SUV8_9FLAO</name>
<evidence type="ECO:0000256" key="8">
    <source>
        <dbReference type="SAM" id="Phobius"/>
    </source>
</evidence>
<feature type="transmembrane region" description="Helical" evidence="8">
    <location>
        <begin position="297"/>
        <end position="324"/>
    </location>
</feature>
<keyword evidence="5 8" id="KW-0812">Transmembrane</keyword>
<dbReference type="Pfam" id="PF01594">
    <property type="entry name" value="AI-2E_transport"/>
    <property type="match status" value="1"/>
</dbReference>
<keyword evidence="4" id="KW-1003">Cell membrane</keyword>
<evidence type="ECO:0000256" key="7">
    <source>
        <dbReference type="ARBA" id="ARBA00023136"/>
    </source>
</evidence>
<proteinExistence type="inferred from homology"/>
<evidence type="ECO:0000313" key="9">
    <source>
        <dbReference type="EMBL" id="MET6990957.1"/>
    </source>
</evidence>
<sequence>MNIKNSFSGSYLKYLQILFFSVLILYLGQSLFIPLSFSLLIALILYPFCNTLEKKKWPKGLAITLSMSLVFLLFFGIFCLLIWQLNYLKNDIPILVEKIEESSQVWLKEQFDIDFNFDTYWLENLTVSSGNGLGAFIQALFENIGHFLFSLFMIPVFTVLFLYHRSQFVQVLRSMISEKYHSRLHLILNEVSQSYYKYVIGLIKVYVIVGILNSIGLLILGVEHAILFGMLSAIMTIVPYVGIIISSLLPISMVYITTGSWLYPLGVIAVFSIVQYLESSIIFPKVVGEQMKVSTWAILVALIGGGIIWGVSGMVLFIPFVAILKIVSGYVEEWKPLNILLSRGGDSKTNEIE</sequence>